<dbReference type="AlphaFoldDB" id="A0A9K3GEZ3"/>
<dbReference type="EMBL" id="BDIP01000410">
    <property type="protein sequence ID" value="GIQ81494.1"/>
    <property type="molecule type" value="Genomic_DNA"/>
</dbReference>
<feature type="compositionally biased region" description="Basic residues" evidence="1">
    <location>
        <begin position="222"/>
        <end position="235"/>
    </location>
</feature>
<comment type="caution">
    <text evidence="2">The sequence shown here is derived from an EMBL/GenBank/DDBJ whole genome shotgun (WGS) entry which is preliminary data.</text>
</comment>
<evidence type="ECO:0000313" key="3">
    <source>
        <dbReference type="Proteomes" id="UP000265618"/>
    </source>
</evidence>
<protein>
    <submittedName>
        <fullName evidence="2">Uncharacterized protein</fullName>
    </submittedName>
</protein>
<proteinExistence type="predicted"/>
<accession>A0A9K3GEZ3</accession>
<evidence type="ECO:0000313" key="2">
    <source>
        <dbReference type="EMBL" id="GIQ81494.1"/>
    </source>
</evidence>
<reference evidence="2 3" key="1">
    <citation type="journal article" date="2018" name="PLoS ONE">
        <title>The draft genome of Kipferlia bialata reveals reductive genome evolution in fornicate parasites.</title>
        <authorList>
            <person name="Tanifuji G."/>
            <person name="Takabayashi S."/>
            <person name="Kume K."/>
            <person name="Takagi M."/>
            <person name="Nakayama T."/>
            <person name="Kamikawa R."/>
            <person name="Inagaki Y."/>
            <person name="Hashimoto T."/>
        </authorList>
    </citation>
    <scope>NUCLEOTIDE SEQUENCE [LARGE SCALE GENOMIC DNA]</scope>
    <source>
        <strain evidence="2">NY0173</strain>
    </source>
</reference>
<gene>
    <name evidence="2" type="ORF">KIPB_002459</name>
</gene>
<name>A0A9K3GEZ3_9EUKA</name>
<evidence type="ECO:0000256" key="1">
    <source>
        <dbReference type="SAM" id="MobiDB-lite"/>
    </source>
</evidence>
<organism evidence="2 3">
    <name type="scientific">Kipferlia bialata</name>
    <dbReference type="NCBI Taxonomy" id="797122"/>
    <lineage>
        <taxon>Eukaryota</taxon>
        <taxon>Metamonada</taxon>
        <taxon>Carpediemonas-like organisms</taxon>
        <taxon>Kipferlia</taxon>
    </lineage>
</organism>
<dbReference type="Proteomes" id="UP000265618">
    <property type="component" value="Unassembled WGS sequence"/>
</dbReference>
<sequence length="589" mass="65199">MSTDPFAHVIGELKDALKSGSGLVEPLHDASTVIEAFQGVLDAVKSVDTTLRDVKDIAVVLSAVCVSLGPIPVVGELAEAFEGAVAAPATEFLTTTYNEFNVLYQEAVAPAVKVRVVPADAALSQQIFALETEIAKLQKDGQGWRAYVHGIQTGTVQCTPDQMRRATDNVHICDATVVAKNKQLQAKLQEQATARREYAMHPHLPLPILTAYAKTLSERPVTKAKKPKKGAKRHAQGSPAVDVETQLIGEAAYKLTAKILRDSFFCANPMHIRVQEELGHIADRLSEAKAEIEAIKTRDISTKVYRAQKKNLTNISRSMQASFHSILRPVSEGILSMLTSCMAPAMKKTERAEREALREALKPSVSNAIRDTYERTFFEKSRLVFHDLCRRHQGVFDRGCDTVLELLQNHPIKGGSAKEEGVSVLYSFLQFPTHIMYPVPHMPFQDTVSMLKRWDTFGDPRLIIQYLDTNMESTVSNDLKGYVADYFLKDPSAKDIGLEGEEVNVSVACIAMGVAHMANIVGDVKALYLSLMDEFWDDSDKAKGFASFDTAILRIMELEVSHFHAEEEARLGIKRYDEDVAPFLSSTIF</sequence>
<feature type="region of interest" description="Disordered" evidence="1">
    <location>
        <begin position="219"/>
        <end position="239"/>
    </location>
</feature>
<keyword evidence="3" id="KW-1185">Reference proteome</keyword>